<dbReference type="GO" id="GO:0043291">
    <property type="term" value="C:RAVE complex"/>
    <property type="evidence" value="ECO:0000318"/>
    <property type="project" value="GO_Central"/>
</dbReference>
<evidence type="ECO:0000256" key="1">
    <source>
        <dbReference type="ARBA" id="ARBA00022574"/>
    </source>
</evidence>
<protein>
    <recommendedName>
        <fullName evidence="5">RAVE complex protein Rav1 C-terminal domain-containing protein</fullName>
    </recommendedName>
</protein>
<dbReference type="InterPro" id="IPR015943">
    <property type="entry name" value="WD40/YVTN_repeat-like_dom_sf"/>
</dbReference>
<sequence>MAASTSASEAGTALPSTTSGSCRASRPIGITLHHNSGVLAHWRVHFELDSAFSSVVAVDCVARCVGHTRPINVIKAHRQLGCAISMAVSDDEAELLVWKANDSPVIPTTHRGDQSVTQLARIKLPVSDMETRHLQQSMAFFETERFVAWAVAVDKTVHMFGLGAARLADRSASAQETMAQGGLISRMALAPKRLLKLTSDEPIQALCLVRLNTSTERERHAILLFGTTTTQMALLDAEGEMLSPDALVAHPVPLVLPSIQATALTMVPNLKWTPDADVSSITLDSCGVTSAALEASVSQLQAHFVLATSSGLQLWCVEDDEQSVQATELLRVPLTLLPLNQVQMDVDVSRLGRAVITARTSAVTGSSATEVAVVDLLSLTNGQEPAVSRLPSELAVRHVTWCCLETEAELLQVCCDDFLYLQCLDASGDFRVLAKQSHASLPQQAAMMQGGVCMMATENGMDVFSKWDEPLLAAIRDTEAFPAVFLRLRTTPDLGGAKPSFHPATLRQLVLHNQVDAAMDVLQQLWTSVRPFRISKETAELEQNSFFTSTLDDYRFELDGVKEKQHAIAWPWLPLARYADRMEAQPTKTGPRQRLMTKESLLTAHADTAGGDEELSLAGVDRLQRALSCVSDTFMVGKQLDELGAMARVVLRLNGVAQDLDEAGQLFRACWELAVPTAATTEASQSVDALGAFIGVVSDAEDTLLALVDQFDVMQQRWRPAGDPDLRWADFRAAGAGYWVRSKAKLQAVIERIAKATFQATNDPLEAAIFYVVLRKAKLLAGLFKLKNNERMATFFNNNFAEERWQTAALKNAFVLVSKHRFQEAVAFFLLGRDVASALNICLRNLNDPQLAFVVARLMYDDETAISSFATDSLAQHLSEHGAHLAGRALALWLGRSYCESFDELTRVTQRFANPDLALRLALRLEQHSQLRGKRRVPTNLYQQAASSLAAGGHHIFAALVCQELLQRLEEEEANSIAAPDGEVSTAVTDSSGAATSQQDLINSGTFSFDAFGGFGFDDFPPEPEPEPVGPATDTAHADTDESSLEKLLSALIPLARCITVRRLRHALAVHVASDLGQLSQLHMPWSAALRKTAAGAALCFPTASLDVPVQPGTVPWLALNLATNAFDLSAAGSLLAACKPSQLVRQMERVSRELLNCAQSFLVTRSGQSEEEPGATAPASADLNTLSHKLSASLSRSLRKVAIDPEGLPLPVSPESLAEQVLAVYVARVALHWRERNLPALQSTFARFHPTKIWTILFGAESESCLLAAQRLAAGKHAAELQDTVELLCLLENEGASEDALPPGFTREAVLNSLDALADVEETEEGRESDSVPQDAAYRYRWALLELTILRTVCRQIDCVLESAGLATSELSWTSPALYRLVMRLSRHVDVLRTEYDALATPDVSLAGSLGDSAPSNDGANLTATTRSIFKMKALVEPRNNPFKGVNARRLWHTLINAPLVLELVQGDLLDKSTTSVGPIVDQLPLADWYTMGTVHHEVVDMIATLRSSNTRLALGTTRDILEIDTDASLRQEGLKVTLERPVPNTRRLCGHPRHEMYVSAGTDDQLVLWEYDSPQPQGLYQRKSSNSSVSHTAFDLFGCRLGQAQSDGTVHLWHFAQQSRGTPFRELSSGLKRLEYFEFLSASILALGGHPQEHHSVEVWDTLLPPRQSVVQRFHVTDATATSLLYLPEKLQLLCGTSKGDVALLDIRTQSIVKTMPMHDGSVQKMLLCEDGHHVTTTGLDGAVRLWDARTGTERCRWDQVHGTRGRMFSERASDLALVGSLLYSVGPDGSLRCINLRNFV</sequence>
<feature type="repeat" description="WD" evidence="3">
    <location>
        <begin position="1718"/>
        <end position="1759"/>
    </location>
</feature>
<dbReference type="InterPro" id="IPR022033">
    <property type="entry name" value="Rav1p_C"/>
</dbReference>
<dbReference type="eggNOG" id="KOG1064">
    <property type="taxonomic scope" value="Eukaryota"/>
</dbReference>
<feature type="domain" description="RAVE complex protein Rav1 C-terminal" evidence="5">
    <location>
        <begin position="493"/>
        <end position="864"/>
    </location>
</feature>
<reference evidence="6 7" key="1">
    <citation type="journal article" date="2008" name="Nature">
        <title>The genome of the choanoflagellate Monosiga brevicollis and the origin of metazoans.</title>
        <authorList>
            <consortium name="JGI Sequencing"/>
            <person name="King N."/>
            <person name="Westbrook M.J."/>
            <person name="Young S.L."/>
            <person name="Kuo A."/>
            <person name="Abedin M."/>
            <person name="Chapman J."/>
            <person name="Fairclough S."/>
            <person name="Hellsten U."/>
            <person name="Isogai Y."/>
            <person name="Letunic I."/>
            <person name="Marr M."/>
            <person name="Pincus D."/>
            <person name="Putnam N."/>
            <person name="Rokas A."/>
            <person name="Wright K.J."/>
            <person name="Zuzow R."/>
            <person name="Dirks W."/>
            <person name="Good M."/>
            <person name="Goodstein D."/>
            <person name="Lemons D."/>
            <person name="Li W."/>
            <person name="Lyons J.B."/>
            <person name="Morris A."/>
            <person name="Nichols S."/>
            <person name="Richter D.J."/>
            <person name="Salamov A."/>
            <person name="Bork P."/>
            <person name="Lim W.A."/>
            <person name="Manning G."/>
            <person name="Miller W.T."/>
            <person name="McGinnis W."/>
            <person name="Shapiro H."/>
            <person name="Tjian R."/>
            <person name="Grigoriev I.V."/>
            <person name="Rokhsar D."/>
        </authorList>
    </citation>
    <scope>NUCLEOTIDE SEQUENCE [LARGE SCALE GENOMIC DNA]</scope>
    <source>
        <strain evidence="7">MX1 / ATCC 50154</strain>
    </source>
</reference>
<keyword evidence="1 3" id="KW-0853">WD repeat</keyword>
<evidence type="ECO:0000313" key="6">
    <source>
        <dbReference type="EMBL" id="EDQ91819.1"/>
    </source>
</evidence>
<dbReference type="KEGG" id="mbr:MONBRDRAFT_5866"/>
<dbReference type="SUPFAM" id="SSF50978">
    <property type="entry name" value="WD40 repeat-like"/>
    <property type="match status" value="1"/>
</dbReference>
<gene>
    <name evidence="6" type="ORF">MONBRDRAFT_5866</name>
</gene>
<evidence type="ECO:0000256" key="3">
    <source>
        <dbReference type="PROSITE-ProRule" id="PRU00221"/>
    </source>
</evidence>
<evidence type="ECO:0000256" key="2">
    <source>
        <dbReference type="ARBA" id="ARBA00022737"/>
    </source>
</evidence>
<dbReference type="InterPro" id="IPR036322">
    <property type="entry name" value="WD40_repeat_dom_sf"/>
</dbReference>
<dbReference type="EMBL" id="CH991544">
    <property type="protein sequence ID" value="EDQ91819.1"/>
    <property type="molecule type" value="Genomic_DNA"/>
</dbReference>
<dbReference type="OMA" id="NNERMAT"/>
<name>A9USQ2_MONBE</name>
<feature type="region of interest" description="Disordered" evidence="4">
    <location>
        <begin position="973"/>
        <end position="995"/>
    </location>
</feature>
<dbReference type="RefSeq" id="XP_001743105.1">
    <property type="nucleotide sequence ID" value="XM_001743053.1"/>
</dbReference>
<dbReference type="GeneID" id="5888262"/>
<dbReference type="Gene3D" id="2.130.10.10">
    <property type="entry name" value="YVTN repeat-like/Quinoprotein amine dehydrogenase"/>
    <property type="match status" value="1"/>
</dbReference>
<dbReference type="PANTHER" id="PTHR13950:SF9">
    <property type="entry name" value="RABCONNECTIN-3A"/>
    <property type="match status" value="1"/>
</dbReference>
<dbReference type="PROSITE" id="PS50294">
    <property type="entry name" value="WD_REPEATS_REGION"/>
    <property type="match status" value="1"/>
</dbReference>
<dbReference type="InterPro" id="IPR001680">
    <property type="entry name" value="WD40_rpt"/>
</dbReference>
<dbReference type="PROSITE" id="PS50082">
    <property type="entry name" value="WD_REPEATS_2"/>
    <property type="match status" value="1"/>
</dbReference>
<proteinExistence type="predicted"/>
<evidence type="ECO:0000259" key="5">
    <source>
        <dbReference type="Pfam" id="PF12234"/>
    </source>
</evidence>
<keyword evidence="7" id="KW-1185">Reference proteome</keyword>
<dbReference type="Proteomes" id="UP000001357">
    <property type="component" value="Unassembled WGS sequence"/>
</dbReference>
<dbReference type="PANTHER" id="PTHR13950">
    <property type="entry name" value="RABCONNECTIN-RELATED"/>
    <property type="match status" value="1"/>
</dbReference>
<dbReference type="GO" id="GO:0007035">
    <property type="term" value="P:vacuolar acidification"/>
    <property type="evidence" value="ECO:0000318"/>
    <property type="project" value="GO_Central"/>
</dbReference>
<organism evidence="6 7">
    <name type="scientific">Monosiga brevicollis</name>
    <name type="common">Choanoflagellate</name>
    <dbReference type="NCBI Taxonomy" id="81824"/>
    <lineage>
        <taxon>Eukaryota</taxon>
        <taxon>Choanoflagellata</taxon>
        <taxon>Craspedida</taxon>
        <taxon>Salpingoecidae</taxon>
        <taxon>Monosiga</taxon>
    </lineage>
</organism>
<dbReference type="InterPro" id="IPR052208">
    <property type="entry name" value="DmX-like/RAVE_component"/>
</dbReference>
<dbReference type="SMART" id="SM00320">
    <property type="entry name" value="WD40"/>
    <property type="match status" value="5"/>
</dbReference>
<dbReference type="InParanoid" id="A9USQ2"/>
<evidence type="ECO:0000256" key="4">
    <source>
        <dbReference type="SAM" id="MobiDB-lite"/>
    </source>
</evidence>
<keyword evidence="2" id="KW-0677">Repeat</keyword>
<dbReference type="STRING" id="81824.A9USQ2"/>
<dbReference type="Pfam" id="PF12234">
    <property type="entry name" value="Rav1p_C"/>
    <property type="match status" value="1"/>
</dbReference>
<accession>A9USQ2</accession>
<feature type="region of interest" description="Disordered" evidence="4">
    <location>
        <begin position="1"/>
        <end position="22"/>
    </location>
</feature>
<feature type="compositionally biased region" description="Low complexity" evidence="4">
    <location>
        <begin position="1"/>
        <end position="13"/>
    </location>
</feature>
<dbReference type="PROSITE" id="PS00678">
    <property type="entry name" value="WD_REPEATS_1"/>
    <property type="match status" value="1"/>
</dbReference>
<feature type="compositionally biased region" description="Polar residues" evidence="4">
    <location>
        <begin position="986"/>
        <end position="995"/>
    </location>
</feature>
<feature type="region of interest" description="Disordered" evidence="4">
    <location>
        <begin position="1020"/>
        <end position="1041"/>
    </location>
</feature>
<dbReference type="InterPro" id="IPR019775">
    <property type="entry name" value="WD40_repeat_CS"/>
</dbReference>
<evidence type="ECO:0000313" key="7">
    <source>
        <dbReference type="Proteomes" id="UP000001357"/>
    </source>
</evidence>